<sequence length="708" mass="77890">MRESNISNPSQGKAAVCISAVVYDRRALDGTAILPLINSLNHLNYLTSTSPRIREMVSIDGGLSRLVRILQSVPRRPASSQRPPQLKELQANWKWSLAFQCAVNIGVRGSEAIRTRVVEAGMIPVVLRILESYLYAAQLLEEKQLRAARAAESRAAQELRRSVYPLRDEVSERAPSVCESMISVTPSSPNSTDISCGQGSGESSMNGRTSCDCLPGTMDASASASASASADEDEGETEVVADELSIKATPRPRERELMDVDSNGATPRVRRNIAAAEDISDPEMPQVYREEEVLLSLQLLAYLSKYPHVRLFFHNADIRGGLFFNPLWQDDTLPNRPWSPEDPVRQNVFSIAERFTLRPSRSNSAAILCTLFPRLGPEIQYWAGVVMRNACRKDESRGGIRQCANMYCGRWESYPREFAKCRRCRKAKYCSKQCQSKGWQTGHRYWCSARSEDDDKRSSRTETQRTVSMPVAEAPTMAPQVQNVHAMPVVPAQMADSNTSSPQPSRYPTTLRPPGGPALPSTLRAVSQQLPSLRGVSTASIETLDPMDASDDNMRQSFDMTMADIPQHTDTAGRPLPPPVIIGGIEGETHPATNELLNENDGFEEPGTIDFMTTQWLASVQQEPVPGPSVPPREQTTTLLDLGIDGLDTEHNPQGWLNQEPRNSPGFPTLAPQPAYLTGILRTGARSVLTEPWGSDADVSMSGTGVQL</sequence>
<dbReference type="Pfam" id="PF01753">
    <property type="entry name" value="zf-MYND"/>
    <property type="match status" value="1"/>
</dbReference>
<name>A0AAF0EW28_9BASI</name>
<evidence type="ECO:0000256" key="7">
    <source>
        <dbReference type="PROSITE-ProRule" id="PRU00134"/>
    </source>
</evidence>
<protein>
    <recommendedName>
        <fullName evidence="9">MYND-type domain-containing protein</fullName>
    </recommendedName>
</protein>
<dbReference type="GO" id="GO:0007163">
    <property type="term" value="P:establishment or maintenance of cell polarity"/>
    <property type="evidence" value="ECO:0007669"/>
    <property type="project" value="TreeGrafter"/>
</dbReference>
<feature type="domain" description="MYND-type" evidence="9">
    <location>
        <begin position="405"/>
        <end position="447"/>
    </location>
</feature>
<organism evidence="10 11">
    <name type="scientific">Malassezia cuniculi</name>
    <dbReference type="NCBI Taxonomy" id="948313"/>
    <lineage>
        <taxon>Eukaryota</taxon>
        <taxon>Fungi</taxon>
        <taxon>Dikarya</taxon>
        <taxon>Basidiomycota</taxon>
        <taxon>Ustilaginomycotina</taxon>
        <taxon>Malasseziomycetes</taxon>
        <taxon>Malasseziales</taxon>
        <taxon>Malasseziaceae</taxon>
        <taxon>Malassezia</taxon>
    </lineage>
</organism>
<evidence type="ECO:0000256" key="4">
    <source>
        <dbReference type="ARBA" id="ARBA00022723"/>
    </source>
</evidence>
<comment type="similarity">
    <text evidence="2">Belongs to the MUB1/samB family.</text>
</comment>
<dbReference type="InterPro" id="IPR002893">
    <property type="entry name" value="Znf_MYND"/>
</dbReference>
<keyword evidence="6" id="KW-0862">Zinc</keyword>
<evidence type="ECO:0000256" key="3">
    <source>
        <dbReference type="ARBA" id="ARBA00022490"/>
    </source>
</evidence>
<evidence type="ECO:0000259" key="9">
    <source>
        <dbReference type="PROSITE" id="PS50865"/>
    </source>
</evidence>
<evidence type="ECO:0000256" key="6">
    <source>
        <dbReference type="ARBA" id="ARBA00022833"/>
    </source>
</evidence>
<keyword evidence="5 7" id="KW-0863">Zinc-finger</keyword>
<evidence type="ECO:0000313" key="10">
    <source>
        <dbReference type="EMBL" id="WFD36110.1"/>
    </source>
</evidence>
<evidence type="ECO:0000313" key="11">
    <source>
        <dbReference type="Proteomes" id="UP001219933"/>
    </source>
</evidence>
<proteinExistence type="inferred from homology"/>
<dbReference type="Gene3D" id="6.10.140.2220">
    <property type="match status" value="1"/>
</dbReference>
<comment type="subcellular location">
    <subcellularLocation>
        <location evidence="1">Cytoplasm</location>
    </subcellularLocation>
</comment>
<accession>A0AAF0EW28</accession>
<feature type="region of interest" description="Disordered" evidence="8">
    <location>
        <begin position="182"/>
        <end position="207"/>
    </location>
</feature>
<dbReference type="PANTHER" id="PTHR47442">
    <property type="entry name" value="MYND-TYPE ZINC FINGER PROTEIN MUB1"/>
    <property type="match status" value="1"/>
</dbReference>
<dbReference type="PANTHER" id="PTHR47442:SF1">
    <property type="entry name" value="MYND-TYPE ZINC FINGER PROTEIN MUB1"/>
    <property type="match status" value="1"/>
</dbReference>
<dbReference type="GO" id="GO:0005737">
    <property type="term" value="C:cytoplasm"/>
    <property type="evidence" value="ECO:0007669"/>
    <property type="project" value="UniProtKB-SubCell"/>
</dbReference>
<keyword evidence="3" id="KW-0963">Cytoplasm</keyword>
<dbReference type="InterPro" id="IPR051664">
    <property type="entry name" value="MYND-type_zinc_finger"/>
</dbReference>
<dbReference type="SUPFAM" id="SSF144232">
    <property type="entry name" value="HIT/MYND zinc finger-like"/>
    <property type="match status" value="1"/>
</dbReference>
<evidence type="ECO:0000256" key="1">
    <source>
        <dbReference type="ARBA" id="ARBA00004496"/>
    </source>
</evidence>
<dbReference type="Proteomes" id="UP001219933">
    <property type="component" value="Chromosome 4"/>
</dbReference>
<feature type="compositionally biased region" description="Polar residues" evidence="8">
    <location>
        <begin position="495"/>
        <end position="508"/>
    </location>
</feature>
<dbReference type="GO" id="GO:0008270">
    <property type="term" value="F:zinc ion binding"/>
    <property type="evidence" value="ECO:0007669"/>
    <property type="project" value="UniProtKB-KW"/>
</dbReference>
<keyword evidence="11" id="KW-1185">Reference proteome</keyword>
<evidence type="ECO:0000256" key="8">
    <source>
        <dbReference type="SAM" id="MobiDB-lite"/>
    </source>
</evidence>
<reference evidence="10" key="1">
    <citation type="submission" date="2023-03" db="EMBL/GenBank/DDBJ databases">
        <title>Mating type loci evolution in Malassezia.</title>
        <authorList>
            <person name="Coelho M.A."/>
        </authorList>
    </citation>
    <scope>NUCLEOTIDE SEQUENCE</scope>
    <source>
        <strain evidence="10">CBS 11721</strain>
    </source>
</reference>
<keyword evidence="4" id="KW-0479">Metal-binding</keyword>
<dbReference type="AlphaFoldDB" id="A0AAF0EW28"/>
<dbReference type="PROSITE" id="PS50865">
    <property type="entry name" value="ZF_MYND_2"/>
    <property type="match status" value="1"/>
</dbReference>
<dbReference type="GO" id="GO:0006511">
    <property type="term" value="P:ubiquitin-dependent protein catabolic process"/>
    <property type="evidence" value="ECO:0007669"/>
    <property type="project" value="TreeGrafter"/>
</dbReference>
<dbReference type="EMBL" id="CP119880">
    <property type="protein sequence ID" value="WFD36110.1"/>
    <property type="molecule type" value="Genomic_DNA"/>
</dbReference>
<dbReference type="GO" id="GO:1990304">
    <property type="term" value="C:MUB1-RAD6-UBR2 ubiquitin ligase complex"/>
    <property type="evidence" value="ECO:0007669"/>
    <property type="project" value="TreeGrafter"/>
</dbReference>
<feature type="region of interest" description="Disordered" evidence="8">
    <location>
        <begin position="494"/>
        <end position="516"/>
    </location>
</feature>
<evidence type="ECO:0000256" key="5">
    <source>
        <dbReference type="ARBA" id="ARBA00022771"/>
    </source>
</evidence>
<evidence type="ECO:0000256" key="2">
    <source>
        <dbReference type="ARBA" id="ARBA00010655"/>
    </source>
</evidence>
<gene>
    <name evidence="10" type="ORF">MCUN1_002981</name>
</gene>